<feature type="region of interest" description="Disordered" evidence="3">
    <location>
        <begin position="1"/>
        <end position="20"/>
    </location>
</feature>
<evidence type="ECO:0000313" key="6">
    <source>
        <dbReference type="EMBL" id="KAJ1121917.1"/>
    </source>
</evidence>
<dbReference type="SMART" id="SM00034">
    <property type="entry name" value="CLECT"/>
    <property type="match status" value="1"/>
</dbReference>
<evidence type="ECO:0000256" key="1">
    <source>
        <dbReference type="ARBA" id="ARBA00004167"/>
    </source>
</evidence>
<protein>
    <recommendedName>
        <fullName evidence="5">C-type lectin domain-containing protein</fullName>
    </recommendedName>
</protein>
<accession>A0AAV7P110</accession>
<comment type="subcellular location">
    <subcellularLocation>
        <location evidence="1">Membrane</location>
        <topology evidence="1">Single-pass membrane protein</topology>
    </subcellularLocation>
</comment>
<evidence type="ECO:0000256" key="3">
    <source>
        <dbReference type="SAM" id="MobiDB-lite"/>
    </source>
</evidence>
<dbReference type="EMBL" id="JANPWB010000011">
    <property type="protein sequence ID" value="KAJ1121917.1"/>
    <property type="molecule type" value="Genomic_DNA"/>
</dbReference>
<keyword evidence="4" id="KW-0812">Transmembrane</keyword>
<dbReference type="PROSITE" id="PS50041">
    <property type="entry name" value="C_TYPE_LECTIN_2"/>
    <property type="match status" value="1"/>
</dbReference>
<organism evidence="6 7">
    <name type="scientific">Pleurodeles waltl</name>
    <name type="common">Iberian ribbed newt</name>
    <dbReference type="NCBI Taxonomy" id="8319"/>
    <lineage>
        <taxon>Eukaryota</taxon>
        <taxon>Metazoa</taxon>
        <taxon>Chordata</taxon>
        <taxon>Craniata</taxon>
        <taxon>Vertebrata</taxon>
        <taxon>Euteleostomi</taxon>
        <taxon>Amphibia</taxon>
        <taxon>Batrachia</taxon>
        <taxon>Caudata</taxon>
        <taxon>Salamandroidea</taxon>
        <taxon>Salamandridae</taxon>
        <taxon>Pleurodelinae</taxon>
        <taxon>Pleurodeles</taxon>
    </lineage>
</organism>
<dbReference type="SUPFAM" id="SSF56436">
    <property type="entry name" value="C-type lectin-like"/>
    <property type="match status" value="1"/>
</dbReference>
<dbReference type="InterPro" id="IPR016187">
    <property type="entry name" value="CTDL_fold"/>
</dbReference>
<feature type="domain" description="C-type lectin" evidence="5">
    <location>
        <begin position="122"/>
        <end position="225"/>
    </location>
</feature>
<name>A0AAV7P110_PLEWA</name>
<dbReference type="PANTHER" id="PTHR47498:SF1">
    <property type="entry name" value="C-TYPE LECTIN DOMAIN FAMILY 2 MEMBER L"/>
    <property type="match status" value="1"/>
</dbReference>
<sequence>MPGAAPEVPPPVEGDPGPPRAAPSLVSRGLAAKLKWALGGWSKGRGPAAAVRDQEALLRPEEPRVEGLWFNIHIWRWAALVVVILIMIAVTVINLIHLTIVRRIAAKEPPKLEPCPYDWMYYKRTCYYFSDFESDWNSSQAFCSALGASLALIRNQEQLDFLSHRMWFNPPWIGLHRIEGEMQWVNRIPLNTNKFTLQDPGDCAYVNISTIHLSECGAPRSFVCTMGRSYLESNFER</sequence>
<dbReference type="Gene3D" id="3.10.100.10">
    <property type="entry name" value="Mannose-Binding Protein A, subunit A"/>
    <property type="match status" value="1"/>
</dbReference>
<evidence type="ECO:0000259" key="5">
    <source>
        <dbReference type="PROSITE" id="PS50041"/>
    </source>
</evidence>
<dbReference type="InterPro" id="IPR016186">
    <property type="entry name" value="C-type_lectin-like/link_sf"/>
</dbReference>
<dbReference type="GO" id="GO:0016020">
    <property type="term" value="C:membrane"/>
    <property type="evidence" value="ECO:0007669"/>
    <property type="project" value="UniProtKB-SubCell"/>
</dbReference>
<dbReference type="CDD" id="cd03593">
    <property type="entry name" value="CLECT_NK_receptors_like"/>
    <property type="match status" value="1"/>
</dbReference>
<proteinExistence type="predicted"/>
<keyword evidence="2" id="KW-0430">Lectin</keyword>
<dbReference type="Proteomes" id="UP001066276">
    <property type="component" value="Chromosome 7"/>
</dbReference>
<feature type="compositionally biased region" description="Pro residues" evidence="3">
    <location>
        <begin position="7"/>
        <end position="20"/>
    </location>
</feature>
<gene>
    <name evidence="6" type="ORF">NDU88_000425</name>
</gene>
<evidence type="ECO:0000313" key="7">
    <source>
        <dbReference type="Proteomes" id="UP001066276"/>
    </source>
</evidence>
<reference evidence="6" key="1">
    <citation type="journal article" date="2022" name="bioRxiv">
        <title>Sequencing and chromosome-scale assembly of the giantPleurodeles waltlgenome.</title>
        <authorList>
            <person name="Brown T."/>
            <person name="Elewa A."/>
            <person name="Iarovenko S."/>
            <person name="Subramanian E."/>
            <person name="Araus A.J."/>
            <person name="Petzold A."/>
            <person name="Susuki M."/>
            <person name="Suzuki K.-i.T."/>
            <person name="Hayashi T."/>
            <person name="Toyoda A."/>
            <person name="Oliveira C."/>
            <person name="Osipova E."/>
            <person name="Leigh N.D."/>
            <person name="Simon A."/>
            <person name="Yun M.H."/>
        </authorList>
    </citation>
    <scope>NUCLEOTIDE SEQUENCE</scope>
    <source>
        <strain evidence="6">20211129_DDA</strain>
        <tissue evidence="6">Liver</tissue>
    </source>
</reference>
<dbReference type="GO" id="GO:0030246">
    <property type="term" value="F:carbohydrate binding"/>
    <property type="evidence" value="ECO:0007669"/>
    <property type="project" value="UniProtKB-KW"/>
</dbReference>
<keyword evidence="7" id="KW-1185">Reference proteome</keyword>
<evidence type="ECO:0000256" key="4">
    <source>
        <dbReference type="SAM" id="Phobius"/>
    </source>
</evidence>
<feature type="transmembrane region" description="Helical" evidence="4">
    <location>
        <begin position="74"/>
        <end position="101"/>
    </location>
</feature>
<keyword evidence="4" id="KW-1133">Transmembrane helix</keyword>
<dbReference type="AlphaFoldDB" id="A0AAV7P110"/>
<keyword evidence="4" id="KW-0472">Membrane</keyword>
<dbReference type="InterPro" id="IPR001304">
    <property type="entry name" value="C-type_lectin-like"/>
</dbReference>
<comment type="caution">
    <text evidence="6">The sequence shown here is derived from an EMBL/GenBank/DDBJ whole genome shotgun (WGS) entry which is preliminary data.</text>
</comment>
<dbReference type="Pfam" id="PF00059">
    <property type="entry name" value="Lectin_C"/>
    <property type="match status" value="1"/>
</dbReference>
<dbReference type="PANTHER" id="PTHR47498">
    <property type="entry name" value="C-TYPE LECTIN DOMAIN FAMILY 2 MEMBER L"/>
    <property type="match status" value="1"/>
</dbReference>
<dbReference type="InterPro" id="IPR033992">
    <property type="entry name" value="NKR-like_CTLD"/>
</dbReference>
<evidence type="ECO:0000256" key="2">
    <source>
        <dbReference type="ARBA" id="ARBA00022734"/>
    </source>
</evidence>